<dbReference type="InterPro" id="IPR011042">
    <property type="entry name" value="6-blade_b-propeller_TolB-like"/>
</dbReference>
<protein>
    <submittedName>
        <fullName evidence="1">Uncharacterized protein</fullName>
    </submittedName>
</protein>
<dbReference type="EMBL" id="BGZK01000058">
    <property type="protein sequence ID" value="GBP13545.1"/>
    <property type="molecule type" value="Genomic_DNA"/>
</dbReference>
<reference evidence="1 2" key="1">
    <citation type="journal article" date="2019" name="Commun. Biol.">
        <title>The bagworm genome reveals a unique fibroin gene that provides high tensile strength.</title>
        <authorList>
            <person name="Kono N."/>
            <person name="Nakamura H."/>
            <person name="Ohtoshi R."/>
            <person name="Tomita M."/>
            <person name="Numata K."/>
            <person name="Arakawa K."/>
        </authorList>
    </citation>
    <scope>NUCLEOTIDE SEQUENCE [LARGE SCALE GENOMIC DNA]</scope>
</reference>
<dbReference type="Proteomes" id="UP000299102">
    <property type="component" value="Unassembled WGS sequence"/>
</dbReference>
<accession>A0A4C1THE4</accession>
<gene>
    <name evidence="1" type="ORF">EVAR_6895_1</name>
</gene>
<organism evidence="1 2">
    <name type="scientific">Eumeta variegata</name>
    <name type="common">Bagworm moth</name>
    <name type="synonym">Eumeta japonica</name>
    <dbReference type="NCBI Taxonomy" id="151549"/>
    <lineage>
        <taxon>Eukaryota</taxon>
        <taxon>Metazoa</taxon>
        <taxon>Ecdysozoa</taxon>
        <taxon>Arthropoda</taxon>
        <taxon>Hexapoda</taxon>
        <taxon>Insecta</taxon>
        <taxon>Pterygota</taxon>
        <taxon>Neoptera</taxon>
        <taxon>Endopterygota</taxon>
        <taxon>Lepidoptera</taxon>
        <taxon>Glossata</taxon>
        <taxon>Ditrysia</taxon>
        <taxon>Tineoidea</taxon>
        <taxon>Psychidae</taxon>
        <taxon>Oiketicinae</taxon>
        <taxon>Eumeta</taxon>
    </lineage>
</organism>
<dbReference type="AlphaFoldDB" id="A0A4C1THE4"/>
<sequence length="188" mass="20670">MQEVFAWRQLTYTVNESTGNTDNYIQYNNIPIGVERHQHRLFITVPRRRHGAGLISNLMWGRVELISNLMWGRVSAHFKSHAGHGQSSFQISCGAGAELISNLMWGMGRAHFKSHVGQGQSLFQISCGAGAELISNLMRGMGRAHFKSHVGQGQGSFQISCGARGGLKKSPKSPHIIKGCPLVNENLC</sequence>
<dbReference type="Gene3D" id="2.120.10.30">
    <property type="entry name" value="TolB, C-terminal domain"/>
    <property type="match status" value="1"/>
</dbReference>
<proteinExistence type="predicted"/>
<comment type="caution">
    <text evidence="1">The sequence shown here is derived from an EMBL/GenBank/DDBJ whole genome shotgun (WGS) entry which is preliminary data.</text>
</comment>
<keyword evidence="2" id="KW-1185">Reference proteome</keyword>
<evidence type="ECO:0000313" key="1">
    <source>
        <dbReference type="EMBL" id="GBP13545.1"/>
    </source>
</evidence>
<evidence type="ECO:0000313" key="2">
    <source>
        <dbReference type="Proteomes" id="UP000299102"/>
    </source>
</evidence>
<name>A0A4C1THE4_EUMVA</name>